<feature type="domain" description="Disease resistance protein At4g27190-like leucine-rich repeats" evidence="8">
    <location>
        <begin position="917"/>
        <end position="1021"/>
    </location>
</feature>
<dbReference type="InterPro" id="IPR042197">
    <property type="entry name" value="Apaf_helical"/>
</dbReference>
<dbReference type="Pfam" id="PF13855">
    <property type="entry name" value="LRR_8"/>
    <property type="match status" value="1"/>
</dbReference>
<dbReference type="Proteomes" id="UP000289340">
    <property type="component" value="Chromosome 12"/>
</dbReference>
<keyword evidence="12" id="KW-1185">Reference proteome</keyword>
<gene>
    <name evidence="10" type="ORF">D0Y65_035314</name>
    <name evidence="9" type="ORF">glysoja_026074</name>
</gene>
<dbReference type="FunFam" id="3.40.50.300:FF:001091">
    <property type="entry name" value="Probable disease resistance protein At1g61300"/>
    <property type="match status" value="1"/>
</dbReference>
<accession>A0A0B2QGV4</accession>
<keyword evidence="6" id="KW-0067">ATP-binding</keyword>
<keyword evidence="4" id="KW-0547">Nucleotide-binding</keyword>
<proteinExistence type="inferred from homology"/>
<keyword evidence="3" id="KW-0677">Repeat</keyword>
<evidence type="ECO:0000256" key="3">
    <source>
        <dbReference type="ARBA" id="ARBA00022737"/>
    </source>
</evidence>
<evidence type="ECO:0000313" key="12">
    <source>
        <dbReference type="Proteomes" id="UP000289340"/>
    </source>
</evidence>
<evidence type="ECO:0000256" key="5">
    <source>
        <dbReference type="ARBA" id="ARBA00022821"/>
    </source>
</evidence>
<dbReference type="Pfam" id="PF00931">
    <property type="entry name" value="NB-ARC"/>
    <property type="match status" value="1"/>
</dbReference>
<dbReference type="InterPro" id="IPR057135">
    <property type="entry name" value="At4g27190-like_LRR"/>
</dbReference>
<protein>
    <submittedName>
        <fullName evidence="9 10">Putative disease resistance protein</fullName>
    </submittedName>
    <submittedName>
        <fullName evidence="11">Putative disease resistance protein isoform B</fullName>
    </submittedName>
</protein>
<reference evidence="10 12" key="2">
    <citation type="submission" date="2018-09" db="EMBL/GenBank/DDBJ databases">
        <title>A high-quality reference genome of wild soybean provides a powerful tool to mine soybean genomes.</title>
        <authorList>
            <person name="Xie M."/>
            <person name="Chung C.Y.L."/>
            <person name="Li M.-W."/>
            <person name="Wong F.-L."/>
            <person name="Chan T.-F."/>
            <person name="Lam H.-M."/>
        </authorList>
    </citation>
    <scope>NUCLEOTIDE SEQUENCE [LARGE SCALE GENOMIC DNA]</scope>
    <source>
        <strain evidence="12">cv. W05</strain>
        <tissue evidence="10">Hypocotyl of etiolated seedlings</tissue>
    </source>
</reference>
<keyword evidence="5" id="KW-0611">Plant defense</keyword>
<dbReference type="InterPro" id="IPR002182">
    <property type="entry name" value="NB-ARC"/>
</dbReference>
<dbReference type="InterPro" id="IPR001611">
    <property type="entry name" value="Leu-rich_rpt"/>
</dbReference>
<dbReference type="PANTHER" id="PTHR33463:SF187">
    <property type="entry name" value="AND NB-ARC DOMAIN DISEASE RESISTANCE PROTEIN, PUTATIVE-RELATED"/>
    <property type="match status" value="1"/>
</dbReference>
<evidence type="ECO:0000256" key="6">
    <source>
        <dbReference type="ARBA" id="ARBA00022840"/>
    </source>
</evidence>
<dbReference type="PANTHER" id="PTHR33463">
    <property type="entry name" value="NB-ARC DOMAIN-CONTAINING PROTEIN-RELATED"/>
    <property type="match status" value="1"/>
</dbReference>
<evidence type="ECO:0000313" key="9">
    <source>
        <dbReference type="EMBL" id="KHN19459.1"/>
    </source>
</evidence>
<dbReference type="AlphaFoldDB" id="A0A0B2QGV4"/>
<reference evidence="9" key="1">
    <citation type="submission" date="2014-07" db="EMBL/GenBank/DDBJ databases">
        <title>Identification of a novel salt tolerance gene in wild soybean by whole-genome sequencing.</title>
        <authorList>
            <person name="Lam H.-M."/>
            <person name="Qi X."/>
            <person name="Li M.-W."/>
            <person name="Liu X."/>
            <person name="Xie M."/>
            <person name="Ni M."/>
            <person name="Xu X."/>
        </authorList>
    </citation>
    <scope>NUCLEOTIDE SEQUENCE [LARGE SCALE GENOMIC DNA]</scope>
    <source>
        <tissue evidence="9">Root</tissue>
    </source>
</reference>
<dbReference type="Pfam" id="PF23247">
    <property type="entry name" value="LRR_RPS2"/>
    <property type="match status" value="1"/>
</dbReference>
<evidence type="ECO:0000313" key="11">
    <source>
        <dbReference type="EMBL" id="RZB77345.1"/>
    </source>
</evidence>
<evidence type="ECO:0000256" key="1">
    <source>
        <dbReference type="ARBA" id="ARBA00008894"/>
    </source>
</evidence>
<dbReference type="Gene3D" id="1.10.8.430">
    <property type="entry name" value="Helical domain of apoptotic protease-activating factors"/>
    <property type="match status" value="1"/>
</dbReference>
<dbReference type="Gene3D" id="3.80.10.10">
    <property type="entry name" value="Ribonuclease Inhibitor"/>
    <property type="match status" value="2"/>
</dbReference>
<dbReference type="EMBL" id="QZWG01000012">
    <property type="protein sequence ID" value="RZB77345.1"/>
    <property type="molecule type" value="Genomic_DNA"/>
</dbReference>
<name>A0A0B2QGV4_GLYSO</name>
<evidence type="ECO:0000259" key="7">
    <source>
        <dbReference type="Pfam" id="PF00931"/>
    </source>
</evidence>
<dbReference type="Proteomes" id="UP000053555">
    <property type="component" value="Unassembled WGS sequence"/>
</dbReference>
<dbReference type="GO" id="GO:0005524">
    <property type="term" value="F:ATP binding"/>
    <property type="evidence" value="ECO:0007669"/>
    <property type="project" value="UniProtKB-KW"/>
</dbReference>
<dbReference type="SMART" id="SM00369">
    <property type="entry name" value="LRR_TYP"/>
    <property type="match status" value="4"/>
</dbReference>
<organism evidence="9">
    <name type="scientific">Glycine soja</name>
    <name type="common">Wild soybean</name>
    <dbReference type="NCBI Taxonomy" id="3848"/>
    <lineage>
        <taxon>Eukaryota</taxon>
        <taxon>Viridiplantae</taxon>
        <taxon>Streptophyta</taxon>
        <taxon>Embryophyta</taxon>
        <taxon>Tracheophyta</taxon>
        <taxon>Spermatophyta</taxon>
        <taxon>Magnoliopsida</taxon>
        <taxon>eudicotyledons</taxon>
        <taxon>Gunneridae</taxon>
        <taxon>Pentapetalae</taxon>
        <taxon>rosids</taxon>
        <taxon>fabids</taxon>
        <taxon>Fabales</taxon>
        <taxon>Fabaceae</taxon>
        <taxon>Papilionoideae</taxon>
        <taxon>50 kb inversion clade</taxon>
        <taxon>NPAAA clade</taxon>
        <taxon>indigoferoid/millettioid clade</taxon>
        <taxon>Phaseoleae</taxon>
        <taxon>Glycine</taxon>
        <taxon>Glycine subgen. Soja</taxon>
    </lineage>
</organism>
<dbReference type="InterPro" id="IPR050905">
    <property type="entry name" value="Plant_NBS-LRR"/>
</dbReference>
<dbReference type="Gramene" id="XM_028338262.1">
    <property type="protein sequence ID" value="XP_028194063.1"/>
    <property type="gene ID" value="LOC114379580"/>
</dbReference>
<feature type="domain" description="NB-ARC" evidence="7">
    <location>
        <begin position="233"/>
        <end position="399"/>
    </location>
</feature>
<dbReference type="EMBL" id="QZWG01000012">
    <property type="protein sequence ID" value="RZB77344.1"/>
    <property type="molecule type" value="Genomic_DNA"/>
</dbReference>
<dbReference type="PRINTS" id="PR00364">
    <property type="entry name" value="DISEASERSIST"/>
</dbReference>
<dbReference type="SUPFAM" id="SSF52058">
    <property type="entry name" value="L domain-like"/>
    <property type="match status" value="1"/>
</dbReference>
<dbReference type="InterPro" id="IPR027417">
    <property type="entry name" value="P-loop_NTPase"/>
</dbReference>
<dbReference type="EMBL" id="KN659065">
    <property type="protein sequence ID" value="KHN19459.1"/>
    <property type="molecule type" value="Genomic_DNA"/>
</dbReference>
<evidence type="ECO:0000313" key="10">
    <source>
        <dbReference type="EMBL" id="RZB77344.1"/>
    </source>
</evidence>
<dbReference type="GO" id="GO:0006952">
    <property type="term" value="P:defense response"/>
    <property type="evidence" value="ECO:0007669"/>
    <property type="project" value="UniProtKB-KW"/>
</dbReference>
<evidence type="ECO:0000256" key="2">
    <source>
        <dbReference type="ARBA" id="ARBA00022614"/>
    </source>
</evidence>
<dbReference type="Gene3D" id="3.40.50.300">
    <property type="entry name" value="P-loop containing nucleotide triphosphate hydrolases"/>
    <property type="match status" value="1"/>
</dbReference>
<dbReference type="InterPro" id="IPR032675">
    <property type="entry name" value="LRR_dom_sf"/>
</dbReference>
<comment type="similarity">
    <text evidence="1">Belongs to the disease resistance NB-LRR family.</text>
</comment>
<evidence type="ECO:0000256" key="4">
    <source>
        <dbReference type="ARBA" id="ARBA00022741"/>
    </source>
</evidence>
<dbReference type="SUPFAM" id="SSF52540">
    <property type="entry name" value="P-loop containing nucleoside triphosphate hydrolases"/>
    <property type="match status" value="1"/>
</dbReference>
<keyword evidence="2" id="KW-0433">Leucine-rich repeat</keyword>
<dbReference type="InterPro" id="IPR003591">
    <property type="entry name" value="Leu-rich_rpt_typical-subtyp"/>
</dbReference>
<dbReference type="GO" id="GO:0043531">
    <property type="term" value="F:ADP binding"/>
    <property type="evidence" value="ECO:0007669"/>
    <property type="project" value="InterPro"/>
</dbReference>
<sequence>MGRPRGDEKYWNEVTSFEENGKQKWKCKHCEKTYGGGYSRIKLHLDKEQKGQGITKCPVYCSNEEVLNIIASTSIHPQETVNTLNPLQVVEDVVAGEMIVPVGAPINHQTNNESTSLFEGWAPEHAIVGSNNSNGIFQSKISVINELVSDLSREEDDIKEQLEWLESRGKKRKGDVDDWMDELRDLKKHVADVDWLGFTNFYASDLVDKLRKHKIDKPLVLSNEFVGEQFELNVGKMWKLLVDDQVFVIGINGMGGVGKTFLATYMENEIKRKGSFRHVFWVTVSHDFTTFKLQHQIAKKIGVKLDGDDERCRATILSSELEKIENSVLILDDVWRYIDLQKVGIPLKVNGKVNGIKLIMTSRLKHVCRQMDCLPDNTIQIYPLKKEEDEEEDWELFLLKLGHHGTPATLPPQVVEIARSVVRKCDGLPLAINVMARTMKGCYDTIMWKHELNKLENLEMGEEVKEEVFTVLKRSYDNLIEKDLQKYLLYFAQIPNNSGFQSKSYLVKKLVESGLLKNVKRSLREVFDEACAMANKLVDHSLFVGYDYHTKMHGLVRNMACRILNESNNYMVKCEGNLSEIPDVKEWIVDLEVVSLGGNRIKEIPEGISPNCPRLSTLILSGNCIGHIPEGFFIHMNALTVLNISYNDFLTSLPHSLSNLRSLVSLVLQNCSNLEYIPPLGELQALSRLDISGCSIRQVPEGLKNLINLKWLDMSINEHYTLAPRCVLPGLTNLQYLDLRCDSAIIAEDVQGMSMLECFGGIFLGKDNYNSYVQEILDRGHGPKTYDIHVEDVRDLIFAFDIDDDPVSLYEDHQNVRFWQCEGLLYLLPRDLKKLSMERNDQWVCLCGALSSSGPLSSLNQIDIIGGCKLKSLFCLSSSCSLCTNIQNLQVLNIYGLDSFTAICEEDAVDLTRSLSPRGVFSNLKKFQLSQCHEIETLLTPLLVPQLQNLEVLSVESCRSMREIFAVSNSGNDDNFNIILPKLIRLRLWNLPELTTVCREILVCGSADILFINHCPKLERLPRIVVYD</sequence>
<evidence type="ECO:0000259" key="8">
    <source>
        <dbReference type="Pfam" id="PF23247"/>
    </source>
</evidence>